<dbReference type="Proteomes" id="UP000307440">
    <property type="component" value="Unassembled WGS sequence"/>
</dbReference>
<proteinExistence type="predicted"/>
<name>A0A5C3KBP8_COPMA</name>
<protein>
    <submittedName>
        <fullName evidence="1">Uncharacterized protein</fullName>
    </submittedName>
</protein>
<sequence length="245" mass="26763">MDAIGVEKIADLPEGSEKFTGDEQVEFGYIGMIELEDPLENTPTLDLLPVVTKMPSYNSACGPITNHHIDMVCWNPNSHQLEVKHLNSAGIYSNIEVTAFDAILRLNAGIVSSTVQPGCPKPFGYNKVAKAFNASTTCFGRIIYEVDANRQWVMPIAPLQPIQGNDFQTKLFLKRPPPKNDALELLGITHNGVTQLEMLKCDLRTRQDQYNCLLNLHTAPAAHFMMGLTGAAVSGSGFSNQTSAA</sequence>
<evidence type="ECO:0000313" key="1">
    <source>
        <dbReference type="EMBL" id="TFK17430.1"/>
    </source>
</evidence>
<gene>
    <name evidence="1" type="ORF">FA15DRAFT_710814</name>
</gene>
<evidence type="ECO:0000313" key="2">
    <source>
        <dbReference type="Proteomes" id="UP000307440"/>
    </source>
</evidence>
<keyword evidence="2" id="KW-1185">Reference proteome</keyword>
<dbReference type="AlphaFoldDB" id="A0A5C3KBP8"/>
<dbReference type="EMBL" id="ML210512">
    <property type="protein sequence ID" value="TFK17430.1"/>
    <property type="molecule type" value="Genomic_DNA"/>
</dbReference>
<accession>A0A5C3KBP8</accession>
<organism evidence="1 2">
    <name type="scientific">Coprinopsis marcescibilis</name>
    <name type="common">Agaric fungus</name>
    <name type="synonym">Psathyrella marcescibilis</name>
    <dbReference type="NCBI Taxonomy" id="230819"/>
    <lineage>
        <taxon>Eukaryota</taxon>
        <taxon>Fungi</taxon>
        <taxon>Dikarya</taxon>
        <taxon>Basidiomycota</taxon>
        <taxon>Agaricomycotina</taxon>
        <taxon>Agaricomycetes</taxon>
        <taxon>Agaricomycetidae</taxon>
        <taxon>Agaricales</taxon>
        <taxon>Agaricineae</taxon>
        <taxon>Psathyrellaceae</taxon>
        <taxon>Coprinopsis</taxon>
    </lineage>
</organism>
<reference evidence="1 2" key="1">
    <citation type="journal article" date="2019" name="Nat. Ecol. Evol.">
        <title>Megaphylogeny resolves global patterns of mushroom evolution.</title>
        <authorList>
            <person name="Varga T."/>
            <person name="Krizsan K."/>
            <person name="Foldi C."/>
            <person name="Dima B."/>
            <person name="Sanchez-Garcia M."/>
            <person name="Sanchez-Ramirez S."/>
            <person name="Szollosi G.J."/>
            <person name="Szarkandi J.G."/>
            <person name="Papp V."/>
            <person name="Albert L."/>
            <person name="Andreopoulos W."/>
            <person name="Angelini C."/>
            <person name="Antonin V."/>
            <person name="Barry K.W."/>
            <person name="Bougher N.L."/>
            <person name="Buchanan P."/>
            <person name="Buyck B."/>
            <person name="Bense V."/>
            <person name="Catcheside P."/>
            <person name="Chovatia M."/>
            <person name="Cooper J."/>
            <person name="Damon W."/>
            <person name="Desjardin D."/>
            <person name="Finy P."/>
            <person name="Geml J."/>
            <person name="Haridas S."/>
            <person name="Hughes K."/>
            <person name="Justo A."/>
            <person name="Karasinski D."/>
            <person name="Kautmanova I."/>
            <person name="Kiss B."/>
            <person name="Kocsube S."/>
            <person name="Kotiranta H."/>
            <person name="LaButti K.M."/>
            <person name="Lechner B.E."/>
            <person name="Liimatainen K."/>
            <person name="Lipzen A."/>
            <person name="Lukacs Z."/>
            <person name="Mihaltcheva S."/>
            <person name="Morgado L.N."/>
            <person name="Niskanen T."/>
            <person name="Noordeloos M.E."/>
            <person name="Ohm R.A."/>
            <person name="Ortiz-Santana B."/>
            <person name="Ovrebo C."/>
            <person name="Racz N."/>
            <person name="Riley R."/>
            <person name="Savchenko A."/>
            <person name="Shiryaev A."/>
            <person name="Soop K."/>
            <person name="Spirin V."/>
            <person name="Szebenyi C."/>
            <person name="Tomsovsky M."/>
            <person name="Tulloss R.E."/>
            <person name="Uehling J."/>
            <person name="Grigoriev I.V."/>
            <person name="Vagvolgyi C."/>
            <person name="Papp T."/>
            <person name="Martin F.M."/>
            <person name="Miettinen O."/>
            <person name="Hibbett D.S."/>
            <person name="Nagy L.G."/>
        </authorList>
    </citation>
    <scope>NUCLEOTIDE SEQUENCE [LARGE SCALE GENOMIC DNA]</scope>
    <source>
        <strain evidence="1 2">CBS 121175</strain>
    </source>
</reference>